<evidence type="ECO:0000256" key="2">
    <source>
        <dbReference type="ARBA" id="ARBA00005417"/>
    </source>
</evidence>
<dbReference type="OrthoDB" id="9806285at2"/>
<dbReference type="PANTHER" id="PTHR43297:SF2">
    <property type="entry name" value="DIPEPTIDE TRANSPORT ATP-BINDING PROTEIN DPPD"/>
    <property type="match status" value="1"/>
</dbReference>
<dbReference type="PANTHER" id="PTHR43297">
    <property type="entry name" value="OLIGOPEPTIDE TRANSPORT ATP-BINDING PROTEIN APPD"/>
    <property type="match status" value="1"/>
</dbReference>
<dbReference type="GO" id="GO:0016887">
    <property type="term" value="F:ATP hydrolysis activity"/>
    <property type="evidence" value="ECO:0007669"/>
    <property type="project" value="InterPro"/>
</dbReference>
<evidence type="ECO:0000259" key="8">
    <source>
        <dbReference type="PROSITE" id="PS50893"/>
    </source>
</evidence>
<dbReference type="Pfam" id="PF00005">
    <property type="entry name" value="ABC_tran"/>
    <property type="match status" value="1"/>
</dbReference>
<comment type="caution">
    <text evidence="9">The sequence shown here is derived from an EMBL/GenBank/DDBJ whole genome shotgun (WGS) entry which is preliminary data.</text>
</comment>
<keyword evidence="10" id="KW-1185">Reference proteome</keyword>
<dbReference type="InterPro" id="IPR013563">
    <property type="entry name" value="Oligopep_ABC_C"/>
</dbReference>
<dbReference type="InterPro" id="IPR027417">
    <property type="entry name" value="P-loop_NTPase"/>
</dbReference>
<dbReference type="GO" id="GO:0005524">
    <property type="term" value="F:ATP binding"/>
    <property type="evidence" value="ECO:0007669"/>
    <property type="project" value="UniProtKB-KW"/>
</dbReference>
<evidence type="ECO:0000256" key="7">
    <source>
        <dbReference type="ARBA" id="ARBA00023136"/>
    </source>
</evidence>
<dbReference type="PROSITE" id="PS50893">
    <property type="entry name" value="ABC_TRANSPORTER_2"/>
    <property type="match status" value="1"/>
</dbReference>
<organism evidence="9 10">
    <name type="scientific">Faecalicatena orotica</name>
    <dbReference type="NCBI Taxonomy" id="1544"/>
    <lineage>
        <taxon>Bacteria</taxon>
        <taxon>Bacillati</taxon>
        <taxon>Bacillota</taxon>
        <taxon>Clostridia</taxon>
        <taxon>Lachnospirales</taxon>
        <taxon>Lachnospiraceae</taxon>
        <taxon>Faecalicatena</taxon>
    </lineage>
</organism>
<comment type="similarity">
    <text evidence="2">Belongs to the ABC transporter superfamily.</text>
</comment>
<dbReference type="SMART" id="SM00382">
    <property type="entry name" value="AAA"/>
    <property type="match status" value="1"/>
</dbReference>
<keyword evidence="5" id="KW-0547">Nucleotide-binding</keyword>
<dbReference type="GO" id="GO:0005886">
    <property type="term" value="C:plasma membrane"/>
    <property type="evidence" value="ECO:0007669"/>
    <property type="project" value="UniProtKB-SubCell"/>
</dbReference>
<dbReference type="Pfam" id="PF08352">
    <property type="entry name" value="oligo_HPY"/>
    <property type="match status" value="1"/>
</dbReference>
<evidence type="ECO:0000256" key="6">
    <source>
        <dbReference type="ARBA" id="ARBA00022840"/>
    </source>
</evidence>
<dbReference type="Gene3D" id="3.40.50.300">
    <property type="entry name" value="P-loop containing nucleotide triphosphate hydrolases"/>
    <property type="match status" value="1"/>
</dbReference>
<keyword evidence="6 9" id="KW-0067">ATP-binding</keyword>
<dbReference type="PROSITE" id="PS00211">
    <property type="entry name" value="ABC_TRANSPORTER_1"/>
    <property type="match status" value="1"/>
</dbReference>
<reference evidence="9 10" key="1">
    <citation type="submission" date="2018-05" db="EMBL/GenBank/DDBJ databases">
        <title>The Hungate 1000. A catalogue of reference genomes from the rumen microbiome.</title>
        <authorList>
            <person name="Kelly W."/>
        </authorList>
    </citation>
    <scope>NUCLEOTIDE SEQUENCE [LARGE SCALE GENOMIC DNA]</scope>
    <source>
        <strain evidence="9 10">NLAE-zl-C242</strain>
    </source>
</reference>
<dbReference type="FunFam" id="3.40.50.300:FF:000016">
    <property type="entry name" value="Oligopeptide ABC transporter ATP-binding component"/>
    <property type="match status" value="1"/>
</dbReference>
<dbReference type="AlphaFoldDB" id="A0A2Y9BLA7"/>
<dbReference type="EMBL" id="QGDL01000029">
    <property type="protein sequence ID" value="PWJ17072.1"/>
    <property type="molecule type" value="Genomic_DNA"/>
</dbReference>
<keyword evidence="7" id="KW-0472">Membrane</keyword>
<dbReference type="SUPFAM" id="SSF52540">
    <property type="entry name" value="P-loop containing nucleoside triphosphate hydrolases"/>
    <property type="match status" value="1"/>
</dbReference>
<dbReference type="InterPro" id="IPR050388">
    <property type="entry name" value="ABC_Ni/Peptide_Import"/>
</dbReference>
<dbReference type="RefSeq" id="WP_109734030.1">
    <property type="nucleotide sequence ID" value="NZ_BAAACK010000017.1"/>
</dbReference>
<name>A0A2Y9BLA7_9FIRM</name>
<comment type="subcellular location">
    <subcellularLocation>
        <location evidence="1">Cell membrane</location>
        <topology evidence="1">Peripheral membrane protein</topology>
    </subcellularLocation>
</comment>
<evidence type="ECO:0000256" key="3">
    <source>
        <dbReference type="ARBA" id="ARBA00022448"/>
    </source>
</evidence>
<gene>
    <name evidence="9" type="ORF">A8806_12913</name>
</gene>
<sequence length="335" mass="37301">MSEMILQVNNLETSFYTHVGEVRAVRDVSFSVKKGEILGIVGESGSGKSTVLLSIMGLLQHPGKVKSGEIIFEGENLTKKSNREMQHIRGRKISMIFQDPMSSLNPVFTVGNQIAETIMTHEHVSRKDANKRVLELLELVRIPSAKSRINCYPHEFSGGMRQRAMIALALACSPEMLLADEPTTALDVTIQAQMMDLLRDIRKETDTTIILVTHDLGVVSEMCDFVQVMYGGRLMEEAPSREIFDTPGHPYTKGLLRSIPNVKKGSRERLKPIEGSPPDLITPFDGCPFAFRCSHTMNLCMEACSSEWKIGDKHRCACHLCNPEVRALLEEGGEN</sequence>
<evidence type="ECO:0000313" key="9">
    <source>
        <dbReference type="EMBL" id="PWJ17072.1"/>
    </source>
</evidence>
<evidence type="ECO:0000313" key="10">
    <source>
        <dbReference type="Proteomes" id="UP000245845"/>
    </source>
</evidence>
<protein>
    <submittedName>
        <fullName evidence="9">Oligopeptide transport system ATP-binding protein</fullName>
    </submittedName>
</protein>
<dbReference type="CDD" id="cd03257">
    <property type="entry name" value="ABC_NikE_OppD_transporters"/>
    <property type="match status" value="1"/>
</dbReference>
<dbReference type="NCBIfam" id="TIGR01727">
    <property type="entry name" value="oligo_HPY"/>
    <property type="match status" value="1"/>
</dbReference>
<evidence type="ECO:0000256" key="1">
    <source>
        <dbReference type="ARBA" id="ARBA00004202"/>
    </source>
</evidence>
<accession>A0A2Y9BLA7</accession>
<evidence type="ECO:0000256" key="4">
    <source>
        <dbReference type="ARBA" id="ARBA00022475"/>
    </source>
</evidence>
<feature type="domain" description="ABC transporter" evidence="8">
    <location>
        <begin position="6"/>
        <end position="256"/>
    </location>
</feature>
<dbReference type="Proteomes" id="UP000245845">
    <property type="component" value="Unassembled WGS sequence"/>
</dbReference>
<dbReference type="GO" id="GO:0015833">
    <property type="term" value="P:peptide transport"/>
    <property type="evidence" value="ECO:0007669"/>
    <property type="project" value="InterPro"/>
</dbReference>
<dbReference type="InterPro" id="IPR017871">
    <property type="entry name" value="ABC_transporter-like_CS"/>
</dbReference>
<evidence type="ECO:0000256" key="5">
    <source>
        <dbReference type="ARBA" id="ARBA00022741"/>
    </source>
</evidence>
<dbReference type="InterPro" id="IPR003439">
    <property type="entry name" value="ABC_transporter-like_ATP-bd"/>
</dbReference>
<proteinExistence type="inferred from homology"/>
<keyword evidence="4" id="KW-1003">Cell membrane</keyword>
<keyword evidence="3" id="KW-0813">Transport</keyword>
<dbReference type="InterPro" id="IPR003593">
    <property type="entry name" value="AAA+_ATPase"/>
</dbReference>